<reference evidence="3 4" key="1">
    <citation type="submission" date="2024-01" db="EMBL/GenBank/DDBJ databases">
        <title>The genomes of 5 underutilized Papilionoideae crops provide insights into root nodulation and disease resistanc.</title>
        <authorList>
            <person name="Jiang F."/>
        </authorList>
    </citation>
    <scope>NUCLEOTIDE SEQUENCE [LARGE SCALE GENOMIC DNA]</scope>
    <source>
        <strain evidence="3">LVBAO_FW01</strain>
        <tissue evidence="3">Leaves</tissue>
    </source>
</reference>
<accession>A0AAN9L630</accession>
<organism evidence="3 4">
    <name type="scientific">Canavalia gladiata</name>
    <name type="common">Sword bean</name>
    <name type="synonym">Dolichos gladiatus</name>
    <dbReference type="NCBI Taxonomy" id="3824"/>
    <lineage>
        <taxon>Eukaryota</taxon>
        <taxon>Viridiplantae</taxon>
        <taxon>Streptophyta</taxon>
        <taxon>Embryophyta</taxon>
        <taxon>Tracheophyta</taxon>
        <taxon>Spermatophyta</taxon>
        <taxon>Magnoliopsida</taxon>
        <taxon>eudicotyledons</taxon>
        <taxon>Gunneridae</taxon>
        <taxon>Pentapetalae</taxon>
        <taxon>rosids</taxon>
        <taxon>fabids</taxon>
        <taxon>Fabales</taxon>
        <taxon>Fabaceae</taxon>
        <taxon>Papilionoideae</taxon>
        <taxon>50 kb inversion clade</taxon>
        <taxon>NPAAA clade</taxon>
        <taxon>indigoferoid/millettioid clade</taxon>
        <taxon>Phaseoleae</taxon>
        <taxon>Canavalia</taxon>
    </lineage>
</organism>
<name>A0AAN9L630_CANGL</name>
<feature type="region of interest" description="Disordered" evidence="1">
    <location>
        <begin position="68"/>
        <end position="92"/>
    </location>
</feature>
<feature type="transmembrane region" description="Helical" evidence="2">
    <location>
        <begin position="12"/>
        <end position="32"/>
    </location>
</feature>
<keyword evidence="2" id="KW-1133">Transmembrane helix</keyword>
<evidence type="ECO:0000313" key="4">
    <source>
        <dbReference type="Proteomes" id="UP001367508"/>
    </source>
</evidence>
<dbReference type="EMBL" id="JAYMYQ010000005">
    <property type="protein sequence ID" value="KAK7329894.1"/>
    <property type="molecule type" value="Genomic_DNA"/>
</dbReference>
<sequence length="92" mass="10455">MVQYAVMCESDLQHVLMVGSVSWMLLYPYQLFNSYANLIRSHKATELILQYHSLCARNEVGNSIELAHGGRGERKSEEPTLFPPKFLTSPPN</sequence>
<feature type="compositionally biased region" description="Basic and acidic residues" evidence="1">
    <location>
        <begin position="68"/>
        <end position="78"/>
    </location>
</feature>
<keyword evidence="4" id="KW-1185">Reference proteome</keyword>
<evidence type="ECO:0000256" key="2">
    <source>
        <dbReference type="SAM" id="Phobius"/>
    </source>
</evidence>
<keyword evidence="2" id="KW-0472">Membrane</keyword>
<protein>
    <submittedName>
        <fullName evidence="3">Uncharacterized protein</fullName>
    </submittedName>
</protein>
<evidence type="ECO:0000313" key="3">
    <source>
        <dbReference type="EMBL" id="KAK7329894.1"/>
    </source>
</evidence>
<dbReference type="Proteomes" id="UP001367508">
    <property type="component" value="Unassembled WGS sequence"/>
</dbReference>
<keyword evidence="2" id="KW-0812">Transmembrane</keyword>
<gene>
    <name evidence="3" type="ORF">VNO77_24075</name>
</gene>
<proteinExistence type="predicted"/>
<evidence type="ECO:0000256" key="1">
    <source>
        <dbReference type="SAM" id="MobiDB-lite"/>
    </source>
</evidence>
<dbReference type="AlphaFoldDB" id="A0AAN9L630"/>
<comment type="caution">
    <text evidence="3">The sequence shown here is derived from an EMBL/GenBank/DDBJ whole genome shotgun (WGS) entry which is preliminary data.</text>
</comment>